<keyword evidence="3" id="KW-1185">Reference proteome</keyword>
<evidence type="ECO:0000313" key="3">
    <source>
        <dbReference type="Proteomes" id="UP000007797"/>
    </source>
</evidence>
<proteinExistence type="predicted"/>
<dbReference type="Proteomes" id="UP000007797">
    <property type="component" value="Unassembled WGS sequence"/>
</dbReference>
<dbReference type="EMBL" id="GL883014">
    <property type="protein sequence ID" value="EGG19730.1"/>
    <property type="molecule type" value="Genomic_DNA"/>
</dbReference>
<keyword evidence="1" id="KW-1133">Transmembrane helix</keyword>
<feature type="transmembrane region" description="Helical" evidence="1">
    <location>
        <begin position="26"/>
        <end position="51"/>
    </location>
</feature>
<keyword evidence="1" id="KW-0472">Membrane</keyword>
<name>F4PY70_CACFS</name>
<keyword evidence="1" id="KW-0812">Transmembrane</keyword>
<gene>
    <name evidence="2" type="ORF">DFA_00308</name>
</gene>
<sequence length="63" mass="7068">MVNSHGTSLVETDFNYKFVRIFKLSLAFSVLAWATLSVTPLFILLSMFGILTKIPLPLPPSQR</sequence>
<dbReference type="AlphaFoldDB" id="F4PY70"/>
<organism evidence="2 3">
    <name type="scientific">Cavenderia fasciculata</name>
    <name type="common">Slime mold</name>
    <name type="synonym">Dictyostelium fasciculatum</name>
    <dbReference type="NCBI Taxonomy" id="261658"/>
    <lineage>
        <taxon>Eukaryota</taxon>
        <taxon>Amoebozoa</taxon>
        <taxon>Evosea</taxon>
        <taxon>Eumycetozoa</taxon>
        <taxon>Dictyostelia</taxon>
        <taxon>Acytosteliales</taxon>
        <taxon>Cavenderiaceae</taxon>
        <taxon>Cavenderia</taxon>
    </lineage>
</organism>
<evidence type="ECO:0000313" key="2">
    <source>
        <dbReference type="EMBL" id="EGG19730.1"/>
    </source>
</evidence>
<dbReference type="OrthoDB" id="20709at2759"/>
<dbReference type="KEGG" id="dfa:DFA_00308"/>
<evidence type="ECO:0000256" key="1">
    <source>
        <dbReference type="SAM" id="Phobius"/>
    </source>
</evidence>
<dbReference type="RefSeq" id="XP_004358024.1">
    <property type="nucleotide sequence ID" value="XM_004357967.1"/>
</dbReference>
<evidence type="ECO:0008006" key="4">
    <source>
        <dbReference type="Google" id="ProtNLM"/>
    </source>
</evidence>
<protein>
    <recommendedName>
        <fullName evidence="4">Transmembrane protein</fullName>
    </recommendedName>
</protein>
<accession>F4PY70</accession>
<reference evidence="3" key="1">
    <citation type="journal article" date="2011" name="Genome Res.">
        <title>Phylogeny-wide analysis of social amoeba genomes highlights ancient origins for complex intercellular communication.</title>
        <authorList>
            <person name="Heidel A.J."/>
            <person name="Lawal H.M."/>
            <person name="Felder M."/>
            <person name="Schilde C."/>
            <person name="Helps N.R."/>
            <person name="Tunggal B."/>
            <person name="Rivero F."/>
            <person name="John U."/>
            <person name="Schleicher M."/>
            <person name="Eichinger L."/>
            <person name="Platzer M."/>
            <person name="Noegel A.A."/>
            <person name="Schaap P."/>
            <person name="Gloeckner G."/>
        </authorList>
    </citation>
    <scope>NUCLEOTIDE SEQUENCE [LARGE SCALE GENOMIC DNA]</scope>
    <source>
        <strain evidence="3">SH3</strain>
    </source>
</reference>
<dbReference type="GeneID" id="14871676"/>